<dbReference type="OrthoDB" id="5376804at2759"/>
<dbReference type="Proteomes" id="UP000799438">
    <property type="component" value="Unassembled WGS sequence"/>
</dbReference>
<feature type="transmembrane region" description="Helical" evidence="3">
    <location>
        <begin position="45"/>
        <end position="66"/>
    </location>
</feature>
<feature type="compositionally biased region" description="Polar residues" evidence="2">
    <location>
        <begin position="7"/>
        <end position="17"/>
    </location>
</feature>
<feature type="region of interest" description="Disordered" evidence="2">
    <location>
        <begin position="1"/>
        <end position="30"/>
    </location>
</feature>
<evidence type="ECO:0000256" key="2">
    <source>
        <dbReference type="SAM" id="MobiDB-lite"/>
    </source>
</evidence>
<dbReference type="GeneID" id="54300751"/>
<dbReference type="RefSeq" id="XP_033396812.1">
    <property type="nucleotide sequence ID" value="XM_033543254.1"/>
</dbReference>
<accession>A0A6A6BA73</accession>
<evidence type="ECO:0000313" key="5">
    <source>
        <dbReference type="Proteomes" id="UP000799438"/>
    </source>
</evidence>
<keyword evidence="5" id="KW-1185">Reference proteome</keyword>
<evidence type="ECO:0000256" key="1">
    <source>
        <dbReference type="SAM" id="Coils"/>
    </source>
</evidence>
<dbReference type="Pfam" id="PF11374">
    <property type="entry name" value="DUF3176"/>
    <property type="match status" value="1"/>
</dbReference>
<name>A0A6A6BA73_9PEZI</name>
<dbReference type="InterPro" id="IPR021514">
    <property type="entry name" value="DUF3176"/>
</dbReference>
<dbReference type="PANTHER" id="PTHR35394">
    <property type="entry name" value="DUF3176 DOMAIN-CONTAINING PROTEIN"/>
    <property type="match status" value="1"/>
</dbReference>
<reference evidence="4" key="1">
    <citation type="journal article" date="2020" name="Stud. Mycol.">
        <title>101 Dothideomycetes genomes: a test case for predicting lifestyles and emergence of pathogens.</title>
        <authorList>
            <person name="Haridas S."/>
            <person name="Albert R."/>
            <person name="Binder M."/>
            <person name="Bloem J."/>
            <person name="Labutti K."/>
            <person name="Salamov A."/>
            <person name="Andreopoulos B."/>
            <person name="Baker S."/>
            <person name="Barry K."/>
            <person name="Bills G."/>
            <person name="Bluhm B."/>
            <person name="Cannon C."/>
            <person name="Castanera R."/>
            <person name="Culley D."/>
            <person name="Daum C."/>
            <person name="Ezra D."/>
            <person name="Gonzalez J."/>
            <person name="Henrissat B."/>
            <person name="Kuo A."/>
            <person name="Liang C."/>
            <person name="Lipzen A."/>
            <person name="Lutzoni F."/>
            <person name="Magnuson J."/>
            <person name="Mondo S."/>
            <person name="Nolan M."/>
            <person name="Ohm R."/>
            <person name="Pangilinan J."/>
            <person name="Park H.-J."/>
            <person name="Ramirez L."/>
            <person name="Alfaro M."/>
            <person name="Sun H."/>
            <person name="Tritt A."/>
            <person name="Yoshinaga Y."/>
            <person name="Zwiers L.-H."/>
            <person name="Turgeon B."/>
            <person name="Goodwin S."/>
            <person name="Spatafora J."/>
            <person name="Crous P."/>
            <person name="Grigoriev I."/>
        </authorList>
    </citation>
    <scope>NUCLEOTIDE SEQUENCE</scope>
    <source>
        <strain evidence="4">CBS 121167</strain>
    </source>
</reference>
<organism evidence="4 5">
    <name type="scientific">Aplosporella prunicola CBS 121167</name>
    <dbReference type="NCBI Taxonomy" id="1176127"/>
    <lineage>
        <taxon>Eukaryota</taxon>
        <taxon>Fungi</taxon>
        <taxon>Dikarya</taxon>
        <taxon>Ascomycota</taxon>
        <taxon>Pezizomycotina</taxon>
        <taxon>Dothideomycetes</taxon>
        <taxon>Dothideomycetes incertae sedis</taxon>
        <taxon>Botryosphaeriales</taxon>
        <taxon>Aplosporellaceae</taxon>
        <taxon>Aplosporella</taxon>
    </lineage>
</organism>
<keyword evidence="3" id="KW-1133">Transmembrane helix</keyword>
<feature type="transmembrane region" description="Helical" evidence="3">
    <location>
        <begin position="511"/>
        <end position="533"/>
    </location>
</feature>
<feature type="transmembrane region" description="Helical" evidence="3">
    <location>
        <begin position="86"/>
        <end position="107"/>
    </location>
</feature>
<keyword evidence="1" id="KW-0175">Coiled coil</keyword>
<protein>
    <submittedName>
        <fullName evidence="4">Uncharacterized protein</fullName>
    </submittedName>
</protein>
<evidence type="ECO:0000313" key="4">
    <source>
        <dbReference type="EMBL" id="KAF2141099.1"/>
    </source>
</evidence>
<dbReference type="PANTHER" id="PTHR35394:SF5">
    <property type="entry name" value="DUF3176 DOMAIN-CONTAINING PROTEIN"/>
    <property type="match status" value="1"/>
</dbReference>
<dbReference type="AlphaFoldDB" id="A0A6A6BA73"/>
<evidence type="ECO:0000256" key="3">
    <source>
        <dbReference type="SAM" id="Phobius"/>
    </source>
</evidence>
<keyword evidence="3" id="KW-0812">Transmembrane</keyword>
<feature type="transmembrane region" description="Helical" evidence="3">
    <location>
        <begin position="146"/>
        <end position="166"/>
    </location>
</feature>
<gene>
    <name evidence="4" type="ORF">K452DRAFT_309532</name>
</gene>
<proteinExistence type="predicted"/>
<keyword evidence="3" id="KW-0472">Membrane</keyword>
<dbReference type="EMBL" id="ML995488">
    <property type="protein sequence ID" value="KAF2141099.1"/>
    <property type="molecule type" value="Genomic_DNA"/>
</dbReference>
<feature type="coiled-coil region" evidence="1">
    <location>
        <begin position="556"/>
        <end position="583"/>
    </location>
</feature>
<sequence>MRDPESTELQPFSSFENDASPIKSGQKTKRGFKQRVKAPLPSGSWIPESICMAFCLALLISLAIMLRAFDGRPRSEWSSDVTPNAVISAIVTSMEGCLAFLVASGLGQMKWIAFAQKPQSLLNIELIDSASRSTCGRFRSFAMNRVGIMVAFGAFVGSLNVLIGPFSQQLVQYPLKPSNSETAVLWLAKNYTEGRLQFDFERQILDLNITAGMRSAIDSGLSSPLTEKYLKDPPFSCPSGNCTWDSYRSLGVCSECKNITNMVQRGGTKGNATFFYPPARNLSFFTKYTEDIRTKFSMKPVGEMGLNPLSRNWTSNLNDNKYSALNTTIIQFAALADNKERPDEVTGTECELMFCVQNLTSTVVNGIYEQNFTRIISTLGSQFRPFDNYAPYVGTISSIVTPEKHEFWISDDAALALNAYAFNEFSGGAIVLRIPPEYGNYDFPVYKSNTAEAMSKSGNISKLMENVASSMSTWMRTVKEPELYGYIPYANDTEPFKGTSSTNVPHFEVRWAWFILPASVVLLTVAFQIAVIIKSFRSKAKLWKTDLLPLLFHGLDESIREELKENLETIDEMEKKAEKLTVMFVNELDGRPSHFELY</sequence>